<protein>
    <recommendedName>
        <fullName evidence="2">Endonuclease/exonuclease/phosphatase domain-containing protein</fullName>
    </recommendedName>
</protein>
<feature type="region of interest" description="Disordered" evidence="1">
    <location>
        <begin position="21"/>
        <end position="41"/>
    </location>
</feature>
<name>A0A916JNX2_9FLAO</name>
<evidence type="ECO:0000313" key="3">
    <source>
        <dbReference type="EMBL" id="CAG5081728.1"/>
    </source>
</evidence>
<dbReference type="Gene3D" id="3.60.10.10">
    <property type="entry name" value="Endonuclease/exonuclease/phosphatase"/>
    <property type="match status" value="1"/>
</dbReference>
<dbReference type="InterPro" id="IPR005135">
    <property type="entry name" value="Endo/exonuclease/phosphatase"/>
</dbReference>
<reference evidence="3" key="1">
    <citation type="submission" date="2021-04" db="EMBL/GenBank/DDBJ databases">
        <authorList>
            <person name="Rodrigo-Torres L."/>
            <person name="Arahal R. D."/>
            <person name="Lucena T."/>
        </authorList>
    </citation>
    <scope>NUCLEOTIDE SEQUENCE</scope>
    <source>
        <strain evidence="3">AS29M-1</strain>
    </source>
</reference>
<dbReference type="RefSeq" id="WP_258541902.1">
    <property type="nucleotide sequence ID" value="NZ_OU015584.1"/>
</dbReference>
<sequence>MRFLLPLVVISLTACNSANEETSGIQHGEQTNNADQLQNPENTSGTAYSIGFYNVENLFDTEDDPYTEDEWFLPTSETQWDEEKYQTKLINLAKVIDAMNEAPGGPDLIGLCEVENKAVVLDLSLQKALTANNYEVVHFDSPDVRGIDVAAMYNPEKLHLISARNINVPMPEDPAITTRDILFCEFEVIESGKLFSFYVNHWSSRRGGAEETFFKRENCAEALLNDLNSSFLDWKSENIIIVGDMNDYPTDKSLTDVLGAGEPKSASPLWNLQYENHKKGLGTYNYKGEWGCLDNVIVSESVYFHATPVKILKEDWMMYVNDEGEAYPNRTYGGSNYYGGYSDHLPVYFEVNL</sequence>
<accession>A0A916JNX2</accession>
<dbReference type="Pfam" id="PF19580">
    <property type="entry name" value="Exo_endo_phos_3"/>
    <property type="match status" value="1"/>
</dbReference>
<gene>
    <name evidence="3" type="ORF">CRYO30217_01713</name>
</gene>
<feature type="domain" description="Endonuclease/exonuclease/phosphatase" evidence="2">
    <location>
        <begin position="49"/>
        <end position="351"/>
    </location>
</feature>
<dbReference type="KEGG" id="ptan:CRYO30217_01713"/>
<dbReference type="InterPro" id="IPR036691">
    <property type="entry name" value="Endo/exonu/phosph_ase_sf"/>
</dbReference>
<dbReference type="Proteomes" id="UP000683507">
    <property type="component" value="Chromosome"/>
</dbReference>
<evidence type="ECO:0000256" key="1">
    <source>
        <dbReference type="SAM" id="MobiDB-lite"/>
    </source>
</evidence>
<evidence type="ECO:0000259" key="2">
    <source>
        <dbReference type="Pfam" id="PF19580"/>
    </source>
</evidence>
<dbReference type="PANTHER" id="PTHR42834">
    <property type="entry name" value="ENDONUCLEASE/EXONUCLEASE/PHOSPHATASE FAMILY PROTEIN (AFU_ORTHOLOGUE AFUA_3G09210)"/>
    <property type="match status" value="1"/>
</dbReference>
<dbReference type="SUPFAM" id="SSF56219">
    <property type="entry name" value="DNase I-like"/>
    <property type="match status" value="1"/>
</dbReference>
<dbReference type="AlphaFoldDB" id="A0A916JNX2"/>
<proteinExistence type="predicted"/>
<keyword evidence="4" id="KW-1185">Reference proteome</keyword>
<dbReference type="GO" id="GO:0003824">
    <property type="term" value="F:catalytic activity"/>
    <property type="evidence" value="ECO:0007669"/>
    <property type="project" value="InterPro"/>
</dbReference>
<dbReference type="PANTHER" id="PTHR42834:SF1">
    <property type="entry name" value="ENDONUCLEASE_EXONUCLEASE_PHOSPHATASE FAMILY PROTEIN (AFU_ORTHOLOGUE AFUA_3G09210)"/>
    <property type="match status" value="1"/>
</dbReference>
<organism evidence="3 4">
    <name type="scientific">Parvicella tangerina</name>
    <dbReference type="NCBI Taxonomy" id="2829795"/>
    <lineage>
        <taxon>Bacteria</taxon>
        <taxon>Pseudomonadati</taxon>
        <taxon>Bacteroidota</taxon>
        <taxon>Flavobacteriia</taxon>
        <taxon>Flavobacteriales</taxon>
        <taxon>Parvicellaceae</taxon>
        <taxon>Parvicella</taxon>
    </lineage>
</organism>
<dbReference type="EMBL" id="OU015584">
    <property type="protein sequence ID" value="CAG5081728.1"/>
    <property type="molecule type" value="Genomic_DNA"/>
</dbReference>
<evidence type="ECO:0000313" key="4">
    <source>
        <dbReference type="Proteomes" id="UP000683507"/>
    </source>
</evidence>